<dbReference type="GO" id="GO:0008177">
    <property type="term" value="F:succinate dehydrogenase (quinone) activity"/>
    <property type="evidence" value="ECO:0007669"/>
    <property type="project" value="UniProtKB-EC"/>
</dbReference>
<dbReference type="Gene3D" id="4.10.80.40">
    <property type="entry name" value="succinate dehydrogenase protein domain"/>
    <property type="match status" value="1"/>
</dbReference>
<proteinExistence type="inferred from homology"/>
<evidence type="ECO:0000313" key="17">
    <source>
        <dbReference type="EMBL" id="HDD35321.1"/>
    </source>
</evidence>
<comment type="catalytic activity">
    <reaction evidence="13">
        <text>a quinone + succinate = fumarate + a quinol</text>
        <dbReference type="Rhea" id="RHEA:40523"/>
        <dbReference type="ChEBI" id="CHEBI:24646"/>
        <dbReference type="ChEBI" id="CHEBI:29806"/>
        <dbReference type="ChEBI" id="CHEBI:30031"/>
        <dbReference type="ChEBI" id="CHEBI:132124"/>
        <dbReference type="EC" id="1.3.5.1"/>
    </reaction>
</comment>
<dbReference type="InterPro" id="IPR003953">
    <property type="entry name" value="FAD-dep_OxRdtase_2_FAD-bd"/>
</dbReference>
<dbReference type="PANTHER" id="PTHR11632:SF51">
    <property type="entry name" value="SUCCINATE DEHYDROGENASE [UBIQUINONE] FLAVOPROTEIN SUBUNIT, MITOCHONDRIAL"/>
    <property type="match status" value="1"/>
</dbReference>
<dbReference type="InterPro" id="IPR014006">
    <property type="entry name" value="Succ_Dhase_FrdA_Gneg"/>
</dbReference>
<evidence type="ECO:0000256" key="4">
    <source>
        <dbReference type="ARBA" id="ARBA00008040"/>
    </source>
</evidence>
<evidence type="ECO:0000256" key="8">
    <source>
        <dbReference type="ARBA" id="ARBA00022827"/>
    </source>
</evidence>
<dbReference type="SUPFAM" id="SSF51905">
    <property type="entry name" value="FAD/NAD(P)-binding domain"/>
    <property type="match status" value="1"/>
</dbReference>
<comment type="similarity">
    <text evidence="5">Belongs to the FAD-dependent oxidoreductase 2 family. NadB subfamily.</text>
</comment>
<evidence type="ECO:0000256" key="1">
    <source>
        <dbReference type="ARBA" id="ARBA00001974"/>
    </source>
</evidence>
<keyword evidence="8" id="KW-0274">FAD</keyword>
<dbReference type="InterPro" id="IPR037099">
    <property type="entry name" value="Fum_R/Succ_DH_flav-like_C_sf"/>
</dbReference>
<dbReference type="InterPro" id="IPR003952">
    <property type="entry name" value="FRD_SDH_FAD_BS"/>
</dbReference>
<accession>A0A7V0I9Z9</accession>
<dbReference type="PROSITE" id="PS00504">
    <property type="entry name" value="FRD_SDH_FAD_BINDING"/>
    <property type="match status" value="1"/>
</dbReference>
<evidence type="ECO:0000256" key="2">
    <source>
        <dbReference type="ARBA" id="ARBA00004515"/>
    </source>
</evidence>
<dbReference type="SUPFAM" id="SSF46977">
    <property type="entry name" value="Succinate dehydrogenase/fumarate reductase flavoprotein C-terminal domain"/>
    <property type="match status" value="1"/>
</dbReference>
<keyword evidence="10" id="KW-0560">Oxidoreductase</keyword>
<comment type="cofactor">
    <cofactor evidence="1">
        <name>FAD</name>
        <dbReference type="ChEBI" id="CHEBI:57692"/>
    </cofactor>
</comment>
<evidence type="ECO:0000256" key="5">
    <source>
        <dbReference type="ARBA" id="ARBA00008562"/>
    </source>
</evidence>
<gene>
    <name evidence="17" type="ORF">ENF30_00820</name>
</gene>
<evidence type="ECO:0000256" key="14">
    <source>
        <dbReference type="PIRSR" id="PIRSR000171-1"/>
    </source>
</evidence>
<feature type="domain" description="FAD-dependent oxidoreductase 2 FAD-binding" evidence="15">
    <location>
        <begin position="7"/>
        <end position="390"/>
    </location>
</feature>
<dbReference type="InterPro" id="IPR027477">
    <property type="entry name" value="Succ_DH/fumarate_Rdtase_cat_sf"/>
</dbReference>
<keyword evidence="6" id="KW-0813">Transport</keyword>
<dbReference type="InterPro" id="IPR015939">
    <property type="entry name" value="Fum_Rdtase/Succ_DH_flav-like_C"/>
</dbReference>
<sequence length="570" mass="63790">MKHQHEIVIIGAGIAGLTAALEASKGGEVAVISKVFPTRSHSVAAQGGTAAALGNMEEDHWEWHFYDTVKGSDFLGDQDVQALFCQEAIKMAYYLEHLGVPFSRNEKGKILQRYFGGHYSQFGQGLPVRRACVAADRIGQAMLQTLYGACLKHQIKFYNEFLVTHLLFNKDGCCGCMAWDLINGEMHIFHTKLVLLATGGFARLFKFTTNSIINTGDGLGMVLNAGLPLEDMEFIQFHPTALYPWGFLMSEAVRGEGGYLLNQAGERFMEKYAPAKMELAPRDVVARAIQKEINERGPHVYLDIRHLPDELIKQRLPQIKEMAKKFVGIDVKKELIPVAPAAHYSMGGIPINVDGEVLVDGKKEVMPGLFAAGECACVSIHGANRLGTNSTMECVVFGYRAGKKMASLSKKINYLSLPKSQISFALDEINQLFSQPYKISIYALRQELQTSMMKNCGILRESSGLRNQLEIIQQLKEHYKEIGLSGMPQTFNLAFEEAWELKNMLVVAEAVVRSALAREESRGAHYRVDFPLRDDKNWLKHTLVFKKEDVFKLDYKPVIITQFPPAERTF</sequence>
<comment type="similarity">
    <text evidence="4">Belongs to the FAD-dependent oxidoreductase 2 family. FRD/SDH subfamily.</text>
</comment>
<evidence type="ECO:0000256" key="13">
    <source>
        <dbReference type="ARBA" id="ARBA00049220"/>
    </source>
</evidence>
<dbReference type="Gene3D" id="1.20.58.100">
    <property type="entry name" value="Fumarate reductase/succinate dehydrogenase flavoprotein-like, C-terminal domain"/>
    <property type="match status" value="1"/>
</dbReference>
<evidence type="ECO:0000256" key="10">
    <source>
        <dbReference type="ARBA" id="ARBA00023002"/>
    </source>
</evidence>
<dbReference type="GO" id="GO:0050660">
    <property type="term" value="F:flavin adenine dinucleotide binding"/>
    <property type="evidence" value="ECO:0007669"/>
    <property type="project" value="InterPro"/>
</dbReference>
<evidence type="ECO:0000256" key="6">
    <source>
        <dbReference type="ARBA" id="ARBA00022448"/>
    </source>
</evidence>
<comment type="pathway">
    <text evidence="3">Cofactor biosynthesis; NAD(+) biosynthesis; iminoaspartate from L-aspartate (oxidase route): step 1/1.</text>
</comment>
<keyword evidence="11" id="KW-0472">Membrane</keyword>
<dbReference type="Proteomes" id="UP000885706">
    <property type="component" value="Unassembled WGS sequence"/>
</dbReference>
<keyword evidence="9" id="KW-0249">Electron transport</keyword>
<evidence type="ECO:0000259" key="16">
    <source>
        <dbReference type="Pfam" id="PF02910"/>
    </source>
</evidence>
<protein>
    <submittedName>
        <fullName evidence="17">FAD-dependent oxidoreductase</fullName>
    </submittedName>
</protein>
<keyword evidence="7" id="KW-0285">Flavoprotein</keyword>
<evidence type="ECO:0000256" key="7">
    <source>
        <dbReference type="ARBA" id="ARBA00022630"/>
    </source>
</evidence>
<evidence type="ECO:0000256" key="3">
    <source>
        <dbReference type="ARBA" id="ARBA00004950"/>
    </source>
</evidence>
<evidence type="ECO:0000259" key="15">
    <source>
        <dbReference type="Pfam" id="PF00890"/>
    </source>
</evidence>
<dbReference type="NCBIfam" id="TIGR01812">
    <property type="entry name" value="sdhA_frdA_Gneg"/>
    <property type="match status" value="1"/>
</dbReference>
<organism evidence="17">
    <name type="scientific">Desulfofervidus auxilii</name>
    <dbReference type="NCBI Taxonomy" id="1621989"/>
    <lineage>
        <taxon>Bacteria</taxon>
        <taxon>Pseudomonadati</taxon>
        <taxon>Thermodesulfobacteriota</taxon>
        <taxon>Candidatus Desulfofervidia</taxon>
        <taxon>Candidatus Desulfofervidales</taxon>
        <taxon>Candidatus Desulfofervidaceae</taxon>
        <taxon>Candidatus Desulfofervidus</taxon>
    </lineage>
</organism>
<comment type="catalytic activity">
    <reaction evidence="12">
        <text>L-aspartate + O2 = iminosuccinate + H2O2</text>
        <dbReference type="Rhea" id="RHEA:25876"/>
        <dbReference type="ChEBI" id="CHEBI:15379"/>
        <dbReference type="ChEBI" id="CHEBI:16240"/>
        <dbReference type="ChEBI" id="CHEBI:29991"/>
        <dbReference type="ChEBI" id="CHEBI:77875"/>
        <dbReference type="EC" id="1.4.3.16"/>
    </reaction>
    <physiologicalReaction direction="left-to-right" evidence="12">
        <dbReference type="Rhea" id="RHEA:25877"/>
    </physiologicalReaction>
</comment>
<evidence type="ECO:0000256" key="9">
    <source>
        <dbReference type="ARBA" id="ARBA00022982"/>
    </source>
</evidence>
<dbReference type="GO" id="GO:0009055">
    <property type="term" value="F:electron transfer activity"/>
    <property type="evidence" value="ECO:0007669"/>
    <property type="project" value="TreeGrafter"/>
</dbReference>
<comment type="subcellular location">
    <subcellularLocation>
        <location evidence="2">Cell inner membrane</location>
        <topology evidence="2">Peripheral membrane protein</topology>
        <orientation evidence="2">Cytoplasmic side</orientation>
    </subcellularLocation>
</comment>
<dbReference type="PIRSF" id="PIRSF000171">
    <property type="entry name" value="SDHA_APRA_LASPO"/>
    <property type="match status" value="1"/>
</dbReference>
<dbReference type="FunFam" id="3.90.700.10:FF:000002">
    <property type="entry name" value="L-aspartate oxidase"/>
    <property type="match status" value="1"/>
</dbReference>
<dbReference type="PANTHER" id="PTHR11632">
    <property type="entry name" value="SUCCINATE DEHYDROGENASE 2 FLAVOPROTEIN SUBUNIT"/>
    <property type="match status" value="1"/>
</dbReference>
<dbReference type="GO" id="GO:0009061">
    <property type="term" value="P:anaerobic respiration"/>
    <property type="evidence" value="ECO:0007669"/>
    <property type="project" value="TreeGrafter"/>
</dbReference>
<dbReference type="InterPro" id="IPR030664">
    <property type="entry name" value="SdhA/FrdA/AprA"/>
</dbReference>
<dbReference type="SUPFAM" id="SSF56425">
    <property type="entry name" value="Succinate dehydrogenase/fumarate reductase flavoprotein, catalytic domain"/>
    <property type="match status" value="1"/>
</dbReference>
<reference evidence="17" key="1">
    <citation type="journal article" date="2020" name="mSystems">
        <title>Genome- and Community-Level Interaction Insights into Carbon Utilization and Element Cycling Functions of Hydrothermarchaeota in Hydrothermal Sediment.</title>
        <authorList>
            <person name="Zhou Z."/>
            <person name="Liu Y."/>
            <person name="Xu W."/>
            <person name="Pan J."/>
            <person name="Luo Z.H."/>
            <person name="Li M."/>
        </authorList>
    </citation>
    <scope>NUCLEOTIDE SEQUENCE [LARGE SCALE GENOMIC DNA]</scope>
    <source>
        <strain evidence="17">HyVt-113</strain>
    </source>
</reference>
<dbReference type="Gene3D" id="3.90.700.10">
    <property type="entry name" value="Succinate dehydrogenase/fumarate reductase flavoprotein, catalytic domain"/>
    <property type="match status" value="1"/>
</dbReference>
<feature type="domain" description="Fumarate reductase/succinate dehydrogenase flavoprotein-like C-terminal" evidence="16">
    <location>
        <begin position="445"/>
        <end position="569"/>
    </location>
</feature>
<comment type="caution">
    <text evidence="17">The sequence shown here is derived from an EMBL/GenBank/DDBJ whole genome shotgun (WGS) entry which is preliminary data.</text>
</comment>
<dbReference type="InterPro" id="IPR036188">
    <property type="entry name" value="FAD/NAD-bd_sf"/>
</dbReference>
<dbReference type="GO" id="GO:0005886">
    <property type="term" value="C:plasma membrane"/>
    <property type="evidence" value="ECO:0007669"/>
    <property type="project" value="UniProtKB-SubCell"/>
</dbReference>
<name>A0A7V0I9Z9_DESA2</name>
<evidence type="ECO:0000256" key="11">
    <source>
        <dbReference type="ARBA" id="ARBA00023136"/>
    </source>
</evidence>
<dbReference type="Pfam" id="PF00890">
    <property type="entry name" value="FAD_binding_2"/>
    <property type="match status" value="1"/>
</dbReference>
<dbReference type="GO" id="GO:0044281">
    <property type="term" value="P:small molecule metabolic process"/>
    <property type="evidence" value="ECO:0007669"/>
    <property type="project" value="UniProtKB-ARBA"/>
</dbReference>
<dbReference type="EMBL" id="DQWQ01000039">
    <property type="protein sequence ID" value="HDD35321.1"/>
    <property type="molecule type" value="Genomic_DNA"/>
</dbReference>
<dbReference type="GO" id="GO:0022900">
    <property type="term" value="P:electron transport chain"/>
    <property type="evidence" value="ECO:0007669"/>
    <property type="project" value="InterPro"/>
</dbReference>
<dbReference type="FunFam" id="4.10.80.40:FF:000003">
    <property type="entry name" value="Fumarate reductase flavoprotein subunit"/>
    <property type="match status" value="1"/>
</dbReference>
<dbReference type="GO" id="GO:0008734">
    <property type="term" value="F:L-aspartate oxidase activity"/>
    <property type="evidence" value="ECO:0007669"/>
    <property type="project" value="UniProtKB-EC"/>
</dbReference>
<dbReference type="Gene3D" id="3.50.50.60">
    <property type="entry name" value="FAD/NAD(P)-binding domain"/>
    <property type="match status" value="1"/>
</dbReference>
<feature type="active site" description="Proton acceptor" evidence="14">
    <location>
        <position position="282"/>
    </location>
</feature>
<dbReference type="Pfam" id="PF02910">
    <property type="entry name" value="Succ_DH_flav_C"/>
    <property type="match status" value="1"/>
</dbReference>
<evidence type="ECO:0000256" key="12">
    <source>
        <dbReference type="ARBA" id="ARBA00048305"/>
    </source>
</evidence>
<dbReference type="AlphaFoldDB" id="A0A7V0I9Z9"/>
<dbReference type="PRINTS" id="PR00411">
    <property type="entry name" value="PNDRDTASEI"/>
</dbReference>